<feature type="region of interest" description="Disordered" evidence="1">
    <location>
        <begin position="1"/>
        <end position="33"/>
    </location>
</feature>
<protein>
    <recommendedName>
        <fullName evidence="4">DUF5709 domain-containing protein</fullName>
    </recommendedName>
</protein>
<evidence type="ECO:0000313" key="3">
    <source>
        <dbReference type="Proteomes" id="UP000676079"/>
    </source>
</evidence>
<organism evidence="2 3">
    <name type="scientific">Nocardiopsis changdeensis</name>
    <dbReference type="NCBI Taxonomy" id="2831969"/>
    <lineage>
        <taxon>Bacteria</taxon>
        <taxon>Bacillati</taxon>
        <taxon>Actinomycetota</taxon>
        <taxon>Actinomycetes</taxon>
        <taxon>Streptosporangiales</taxon>
        <taxon>Nocardiopsidaceae</taxon>
        <taxon>Nocardiopsis</taxon>
    </lineage>
</organism>
<proteinExistence type="predicted"/>
<evidence type="ECO:0008006" key="4">
    <source>
        <dbReference type="Google" id="ProtNLM"/>
    </source>
</evidence>
<dbReference type="Proteomes" id="UP000676079">
    <property type="component" value="Chromosome"/>
</dbReference>
<feature type="region of interest" description="Disordered" evidence="1">
    <location>
        <begin position="53"/>
        <end position="92"/>
    </location>
</feature>
<feature type="compositionally biased region" description="Basic and acidic residues" evidence="1">
    <location>
        <begin position="53"/>
        <end position="70"/>
    </location>
</feature>
<feature type="compositionally biased region" description="Acidic residues" evidence="1">
    <location>
        <begin position="17"/>
        <end position="26"/>
    </location>
</feature>
<name>A0ABX8BVW0_9ACTN</name>
<keyword evidence="3" id="KW-1185">Reference proteome</keyword>
<reference evidence="2 3" key="1">
    <citation type="submission" date="2021-05" db="EMBL/GenBank/DDBJ databases">
        <title>Direct Submission.</title>
        <authorList>
            <person name="Li K."/>
            <person name="Gao J."/>
        </authorList>
    </citation>
    <scope>NUCLEOTIDE SEQUENCE [LARGE SCALE GENOMIC DNA]</scope>
    <source>
        <strain evidence="2 3">Mg02</strain>
    </source>
</reference>
<evidence type="ECO:0000313" key="2">
    <source>
        <dbReference type="EMBL" id="QUX24951.1"/>
    </source>
</evidence>
<feature type="compositionally biased region" description="Basic and acidic residues" evidence="1">
    <location>
        <begin position="78"/>
        <end position="92"/>
    </location>
</feature>
<sequence length="111" mass="12377">MAGASEGSDGERWERSEDIDDVDADMDVGAPDQDSAVAEYLLDHPHGLRIDEIEDRGSLGIGDELRREVAEQAPDPQEGPRDERAPAPRREDLARVLRAEEFAERLRERGV</sequence>
<gene>
    <name evidence="2" type="ORF">KGD84_12190</name>
</gene>
<evidence type="ECO:0000256" key="1">
    <source>
        <dbReference type="SAM" id="MobiDB-lite"/>
    </source>
</evidence>
<accession>A0ABX8BVW0</accession>
<dbReference type="EMBL" id="CP074133">
    <property type="protein sequence ID" value="QUX24951.1"/>
    <property type="molecule type" value="Genomic_DNA"/>
</dbReference>